<proteinExistence type="predicted"/>
<dbReference type="Proteomes" id="UP000278775">
    <property type="component" value="Unassembled WGS sequence"/>
</dbReference>
<accession>A0A3M7TIZ6</accession>
<name>A0A3M7TIZ6_9FLAO</name>
<gene>
    <name evidence="1" type="ORF">D1631_17295</name>
</gene>
<dbReference type="OrthoDB" id="1264352at2"/>
<reference evidence="1 2" key="1">
    <citation type="submission" date="2018-08" db="EMBL/GenBank/DDBJ databases">
        <title>Chryseobacterium nematophagum: a novel matrix digesting pathogen of nematodes.</title>
        <authorList>
            <person name="Page A."/>
            <person name="Roberts M."/>
            <person name="Felix M.-A."/>
            <person name="Weir W."/>
        </authorList>
    </citation>
    <scope>NUCLEOTIDE SEQUENCE [LARGE SCALE GENOMIC DNA]</scope>
    <source>
        <strain evidence="1 2">JUb129</strain>
    </source>
</reference>
<dbReference type="RefSeq" id="WP_122637489.1">
    <property type="nucleotide sequence ID" value="NZ_QWIU01000002.1"/>
</dbReference>
<evidence type="ECO:0000313" key="2">
    <source>
        <dbReference type="Proteomes" id="UP000278775"/>
    </source>
</evidence>
<dbReference type="EMBL" id="QWIU01000002">
    <property type="protein sequence ID" value="RNA63542.1"/>
    <property type="molecule type" value="Genomic_DNA"/>
</dbReference>
<evidence type="ECO:0000313" key="1">
    <source>
        <dbReference type="EMBL" id="RNA63542.1"/>
    </source>
</evidence>
<dbReference type="AlphaFoldDB" id="A0A3M7TIZ6"/>
<sequence>MDFFILKRAFILNYKKLFIISGTIRNDLNKPMSEFSVLLINNSQISIEEVQEVLIENNSYIAFTFKLDGVDESLLEDIIKSREGREFKII</sequence>
<organism evidence="1 2">
    <name type="scientific">Chryseobacterium nematophagum</name>
    <dbReference type="NCBI Taxonomy" id="2305228"/>
    <lineage>
        <taxon>Bacteria</taxon>
        <taxon>Pseudomonadati</taxon>
        <taxon>Bacteroidota</taxon>
        <taxon>Flavobacteriia</taxon>
        <taxon>Flavobacteriales</taxon>
        <taxon>Weeksellaceae</taxon>
        <taxon>Chryseobacterium group</taxon>
        <taxon>Chryseobacterium</taxon>
    </lineage>
</organism>
<comment type="caution">
    <text evidence="1">The sequence shown here is derived from an EMBL/GenBank/DDBJ whole genome shotgun (WGS) entry which is preliminary data.</text>
</comment>
<protein>
    <submittedName>
        <fullName evidence="1">Uncharacterized protein</fullName>
    </submittedName>
</protein>